<keyword evidence="1" id="KW-0813">Transport</keyword>
<keyword evidence="7" id="KW-1185">Reference proteome</keyword>
<dbReference type="EMBL" id="JADEYS010000012">
    <property type="protein sequence ID" value="MBE9398093.1"/>
    <property type="molecule type" value="Genomic_DNA"/>
</dbReference>
<gene>
    <name evidence="6" type="ORF">IOQ59_12565</name>
</gene>
<name>A0A8J7FI51_9GAMM</name>
<dbReference type="InterPro" id="IPR027417">
    <property type="entry name" value="P-loop_NTPase"/>
</dbReference>
<dbReference type="PROSITE" id="PS00211">
    <property type="entry name" value="ABC_TRANSPORTER_1"/>
    <property type="match status" value="1"/>
</dbReference>
<evidence type="ECO:0000259" key="5">
    <source>
        <dbReference type="PROSITE" id="PS50893"/>
    </source>
</evidence>
<comment type="similarity">
    <text evidence="4">Belongs to the ABC transporter superfamily. Macrolide exporter (TC 3.A.1.122) family.</text>
</comment>
<evidence type="ECO:0000313" key="6">
    <source>
        <dbReference type="EMBL" id="MBE9398093.1"/>
    </source>
</evidence>
<dbReference type="PROSITE" id="PS50893">
    <property type="entry name" value="ABC_TRANSPORTER_2"/>
    <property type="match status" value="1"/>
</dbReference>
<comment type="caution">
    <text evidence="6">The sequence shown here is derived from an EMBL/GenBank/DDBJ whole genome shotgun (WGS) entry which is preliminary data.</text>
</comment>
<protein>
    <submittedName>
        <fullName evidence="6">ABC transporter ATP-binding protein</fullName>
    </submittedName>
</protein>
<evidence type="ECO:0000313" key="7">
    <source>
        <dbReference type="Proteomes" id="UP000640333"/>
    </source>
</evidence>
<accession>A0A8J7FI51</accession>
<dbReference type="Proteomes" id="UP000640333">
    <property type="component" value="Unassembled WGS sequence"/>
</dbReference>
<dbReference type="GO" id="GO:0005524">
    <property type="term" value="F:ATP binding"/>
    <property type="evidence" value="ECO:0007669"/>
    <property type="project" value="UniProtKB-KW"/>
</dbReference>
<dbReference type="InterPro" id="IPR017871">
    <property type="entry name" value="ABC_transporter-like_CS"/>
</dbReference>
<evidence type="ECO:0000256" key="2">
    <source>
        <dbReference type="ARBA" id="ARBA00022741"/>
    </source>
</evidence>
<dbReference type="GO" id="GO:0016887">
    <property type="term" value="F:ATP hydrolysis activity"/>
    <property type="evidence" value="ECO:0007669"/>
    <property type="project" value="InterPro"/>
</dbReference>
<proteinExistence type="inferred from homology"/>
<dbReference type="CDD" id="cd03255">
    <property type="entry name" value="ABC_MJ0796_LolCDE_FtsE"/>
    <property type="match status" value="1"/>
</dbReference>
<evidence type="ECO:0000256" key="4">
    <source>
        <dbReference type="ARBA" id="ARBA00038388"/>
    </source>
</evidence>
<organism evidence="6 7">
    <name type="scientific">Pontibacterium sinense</name>
    <dbReference type="NCBI Taxonomy" id="2781979"/>
    <lineage>
        <taxon>Bacteria</taxon>
        <taxon>Pseudomonadati</taxon>
        <taxon>Pseudomonadota</taxon>
        <taxon>Gammaproteobacteria</taxon>
        <taxon>Oceanospirillales</taxon>
        <taxon>Oceanospirillaceae</taxon>
        <taxon>Pontibacterium</taxon>
    </lineage>
</organism>
<evidence type="ECO:0000256" key="1">
    <source>
        <dbReference type="ARBA" id="ARBA00022448"/>
    </source>
</evidence>
<dbReference type="AlphaFoldDB" id="A0A8J7FI51"/>
<dbReference type="GO" id="GO:0022857">
    <property type="term" value="F:transmembrane transporter activity"/>
    <property type="evidence" value="ECO:0007669"/>
    <property type="project" value="TreeGrafter"/>
</dbReference>
<sequence>MALLTLEAISKHYRQGEIDLPALKQVDLSVEPGEFAALVGPSGSGKTTLLNIIGGLDVPNQGHVWLHGTDLTRLKDAQLSDFRLFQLGFIFQAYNLVPVLSALENVELIMVLQGRPSAEREARARHYLSLVGLEDVMLRRPSALSGGQQQRVAVARALAAGPRLVLADEPTANLDSENATALLDIMHRLCREEKTTFIFSTHDPRVMERAERIITLRDGAIVQDQHLNQTAYADHN</sequence>
<dbReference type="Gene3D" id="3.40.50.300">
    <property type="entry name" value="P-loop containing nucleotide triphosphate hydrolases"/>
    <property type="match status" value="1"/>
</dbReference>
<dbReference type="InterPro" id="IPR017911">
    <property type="entry name" value="MacB-like_ATP-bd"/>
</dbReference>
<dbReference type="InterPro" id="IPR015854">
    <property type="entry name" value="ABC_transpr_LolD-like"/>
</dbReference>
<keyword evidence="3 6" id="KW-0067">ATP-binding</keyword>
<dbReference type="GO" id="GO:1902495">
    <property type="term" value="C:transmembrane transporter complex"/>
    <property type="evidence" value="ECO:0007669"/>
    <property type="project" value="UniProtKB-ARBA"/>
</dbReference>
<dbReference type="GO" id="GO:0005886">
    <property type="term" value="C:plasma membrane"/>
    <property type="evidence" value="ECO:0007669"/>
    <property type="project" value="TreeGrafter"/>
</dbReference>
<dbReference type="InterPro" id="IPR003439">
    <property type="entry name" value="ABC_transporter-like_ATP-bd"/>
</dbReference>
<dbReference type="Pfam" id="PF00005">
    <property type="entry name" value="ABC_tran"/>
    <property type="match status" value="1"/>
</dbReference>
<dbReference type="InterPro" id="IPR003593">
    <property type="entry name" value="AAA+_ATPase"/>
</dbReference>
<evidence type="ECO:0000256" key="3">
    <source>
        <dbReference type="ARBA" id="ARBA00022840"/>
    </source>
</evidence>
<dbReference type="FunFam" id="3.40.50.300:FF:000032">
    <property type="entry name" value="Export ABC transporter ATP-binding protein"/>
    <property type="match status" value="1"/>
</dbReference>
<dbReference type="SUPFAM" id="SSF52540">
    <property type="entry name" value="P-loop containing nucleoside triphosphate hydrolases"/>
    <property type="match status" value="1"/>
</dbReference>
<dbReference type="PANTHER" id="PTHR24220">
    <property type="entry name" value="IMPORT ATP-BINDING PROTEIN"/>
    <property type="match status" value="1"/>
</dbReference>
<dbReference type="PANTHER" id="PTHR24220:SF86">
    <property type="entry name" value="ABC TRANSPORTER ABCH.1"/>
    <property type="match status" value="1"/>
</dbReference>
<keyword evidence="2" id="KW-0547">Nucleotide-binding</keyword>
<feature type="domain" description="ABC transporter" evidence="5">
    <location>
        <begin position="4"/>
        <end position="235"/>
    </location>
</feature>
<dbReference type="RefSeq" id="WP_193953728.1">
    <property type="nucleotide sequence ID" value="NZ_JADEYS010000012.1"/>
</dbReference>
<reference evidence="6" key="1">
    <citation type="submission" date="2020-10" db="EMBL/GenBank/DDBJ databases">
        <title>Bacterium isolated from coastal waters sediment.</title>
        <authorList>
            <person name="Chen R.-J."/>
            <person name="Lu D.-C."/>
            <person name="Zhu K.-L."/>
            <person name="Du Z.-J."/>
        </authorList>
    </citation>
    <scope>NUCLEOTIDE SEQUENCE</scope>
    <source>
        <strain evidence="6">N1Y112</strain>
    </source>
</reference>
<dbReference type="SMART" id="SM00382">
    <property type="entry name" value="AAA"/>
    <property type="match status" value="1"/>
</dbReference>